<accession>A0ABN2L8K4</accession>
<reference evidence="2 3" key="1">
    <citation type="journal article" date="2019" name="Int. J. Syst. Evol. Microbiol.">
        <title>The Global Catalogue of Microorganisms (GCM) 10K type strain sequencing project: providing services to taxonomists for standard genome sequencing and annotation.</title>
        <authorList>
            <consortium name="The Broad Institute Genomics Platform"/>
            <consortium name="The Broad Institute Genome Sequencing Center for Infectious Disease"/>
            <person name="Wu L."/>
            <person name="Ma J."/>
        </authorList>
    </citation>
    <scope>NUCLEOTIDE SEQUENCE [LARGE SCALE GENOMIC DNA]</scope>
    <source>
        <strain evidence="2 3">JCM 13249</strain>
    </source>
</reference>
<sequence length="158" mass="17152">MGLDGERDPQVDRYQHTDLAASDMNTTTILDLIATRHSAVAAAANDLREQIAKLTGELAEVEAELADLQITRQTLKKITHNELTAAAPTISSEPYQQIIAVFDPDGPGLRARDVCTALGLGVTPKDTEGLRAKLKRLVARQVLTEPEPGLFALNQKRT</sequence>
<evidence type="ECO:0000256" key="1">
    <source>
        <dbReference type="SAM" id="Coils"/>
    </source>
</evidence>
<gene>
    <name evidence="2" type="ORF">GCM10009681_56820</name>
</gene>
<dbReference type="Proteomes" id="UP001500655">
    <property type="component" value="Unassembled WGS sequence"/>
</dbReference>
<name>A0ABN2L8K4_9ACTN</name>
<dbReference type="EMBL" id="BAAALS010000065">
    <property type="protein sequence ID" value="GAA1778679.1"/>
    <property type="molecule type" value="Genomic_DNA"/>
</dbReference>
<evidence type="ECO:0000313" key="2">
    <source>
        <dbReference type="EMBL" id="GAA1778679.1"/>
    </source>
</evidence>
<comment type="caution">
    <text evidence="2">The sequence shown here is derived from an EMBL/GenBank/DDBJ whole genome shotgun (WGS) entry which is preliminary data.</text>
</comment>
<evidence type="ECO:0000313" key="3">
    <source>
        <dbReference type="Proteomes" id="UP001500655"/>
    </source>
</evidence>
<keyword evidence="3" id="KW-1185">Reference proteome</keyword>
<feature type="coiled-coil region" evidence="1">
    <location>
        <begin position="44"/>
        <end position="78"/>
    </location>
</feature>
<protein>
    <submittedName>
        <fullName evidence="2">Uncharacterized protein</fullName>
    </submittedName>
</protein>
<proteinExistence type="predicted"/>
<keyword evidence="1" id="KW-0175">Coiled coil</keyword>
<organism evidence="2 3">
    <name type="scientific">Luedemannella helvata</name>
    <dbReference type="NCBI Taxonomy" id="349315"/>
    <lineage>
        <taxon>Bacteria</taxon>
        <taxon>Bacillati</taxon>
        <taxon>Actinomycetota</taxon>
        <taxon>Actinomycetes</taxon>
        <taxon>Micromonosporales</taxon>
        <taxon>Micromonosporaceae</taxon>
        <taxon>Luedemannella</taxon>
    </lineage>
</organism>